<dbReference type="PANTHER" id="PTHR48475:SF2">
    <property type="entry name" value="RIBONUCLEASE H"/>
    <property type="match status" value="1"/>
</dbReference>
<dbReference type="GO" id="GO:0003676">
    <property type="term" value="F:nucleic acid binding"/>
    <property type="evidence" value="ECO:0007669"/>
    <property type="project" value="InterPro"/>
</dbReference>
<proteinExistence type="predicted"/>
<dbReference type="EMBL" id="BKCJ010093194">
    <property type="protein sequence ID" value="GEX16934.1"/>
    <property type="molecule type" value="Genomic_DNA"/>
</dbReference>
<dbReference type="GO" id="GO:0004523">
    <property type="term" value="F:RNA-DNA hybrid ribonuclease activity"/>
    <property type="evidence" value="ECO:0007669"/>
    <property type="project" value="InterPro"/>
</dbReference>
<accession>A0A699H6B3</accession>
<evidence type="ECO:0000313" key="3">
    <source>
        <dbReference type="EMBL" id="GEX16934.1"/>
    </source>
</evidence>
<dbReference type="InterPro" id="IPR041588">
    <property type="entry name" value="Integrase_H2C2"/>
</dbReference>
<evidence type="ECO:0000259" key="2">
    <source>
        <dbReference type="Pfam" id="PF17921"/>
    </source>
</evidence>
<dbReference type="InterPro" id="IPR012337">
    <property type="entry name" value="RNaseH-like_sf"/>
</dbReference>
<dbReference type="AlphaFoldDB" id="A0A699H6B3"/>
<protein>
    <submittedName>
        <fullName evidence="3">Gypsy retrotransposon integrase-like protein 1</fullName>
    </submittedName>
</protein>
<feature type="domain" description="RNase H type-1" evidence="1">
    <location>
        <begin position="18"/>
        <end position="108"/>
    </location>
</feature>
<dbReference type="InterPro" id="IPR036397">
    <property type="entry name" value="RNaseH_sf"/>
</dbReference>
<comment type="caution">
    <text evidence="3">The sequence shown here is derived from an EMBL/GenBank/DDBJ whole genome shotgun (WGS) entry which is preliminary data.</text>
</comment>
<dbReference type="CDD" id="cd09279">
    <property type="entry name" value="RNase_HI_like"/>
    <property type="match status" value="1"/>
</dbReference>
<dbReference type="Pfam" id="PF13456">
    <property type="entry name" value="RVT_3"/>
    <property type="match status" value="1"/>
</dbReference>
<reference evidence="3" key="1">
    <citation type="journal article" date="2019" name="Sci. Rep.">
        <title>Draft genome of Tanacetum cinerariifolium, the natural source of mosquito coil.</title>
        <authorList>
            <person name="Yamashiro T."/>
            <person name="Shiraishi A."/>
            <person name="Satake H."/>
            <person name="Nakayama K."/>
        </authorList>
    </citation>
    <scope>NUCLEOTIDE SEQUENCE</scope>
</reference>
<dbReference type="PANTHER" id="PTHR48475">
    <property type="entry name" value="RIBONUCLEASE H"/>
    <property type="match status" value="1"/>
</dbReference>
<dbReference type="SUPFAM" id="SSF53098">
    <property type="entry name" value="Ribonuclease H-like"/>
    <property type="match status" value="2"/>
</dbReference>
<evidence type="ECO:0000259" key="1">
    <source>
        <dbReference type="Pfam" id="PF13456"/>
    </source>
</evidence>
<name>A0A699H6B3_TANCI</name>
<organism evidence="3">
    <name type="scientific">Tanacetum cinerariifolium</name>
    <name type="common">Dalmatian daisy</name>
    <name type="synonym">Chrysanthemum cinerariifolium</name>
    <dbReference type="NCBI Taxonomy" id="118510"/>
    <lineage>
        <taxon>Eukaryota</taxon>
        <taxon>Viridiplantae</taxon>
        <taxon>Streptophyta</taxon>
        <taxon>Embryophyta</taxon>
        <taxon>Tracheophyta</taxon>
        <taxon>Spermatophyta</taxon>
        <taxon>Magnoliopsida</taxon>
        <taxon>eudicotyledons</taxon>
        <taxon>Gunneridae</taxon>
        <taxon>Pentapetalae</taxon>
        <taxon>asterids</taxon>
        <taxon>campanulids</taxon>
        <taxon>Asterales</taxon>
        <taxon>Asteraceae</taxon>
        <taxon>Asteroideae</taxon>
        <taxon>Anthemideae</taxon>
        <taxon>Anthemidinae</taxon>
        <taxon>Tanacetum</taxon>
    </lineage>
</organism>
<dbReference type="Pfam" id="PF17921">
    <property type="entry name" value="Integrase_H2C2"/>
    <property type="match status" value="1"/>
</dbReference>
<gene>
    <name evidence="3" type="ORF">Tci_288909</name>
</gene>
<dbReference type="Gene3D" id="3.30.420.10">
    <property type="entry name" value="Ribonuclease H-like superfamily/Ribonuclease H"/>
    <property type="match status" value="2"/>
</dbReference>
<sequence length="382" mass="43841">MPTQILEKTPLWTLYIDGASSNKGSGAGLILTDSDGEEITYALRFEFPASNNEAKYKALIAGLELAIKMEVHHMQVLSDSLLVTNHMKGSYEAREESMKRYLAKVTWMNPIVKYLKDGQLPDDPIDEVHFRSCGAHAGARDIAQKVVQLGYYWPTMYQDATHVVSTCRTCQEHTPILRKPQYDMTSIYSSWPFYQWGIGIVGPFPEAPGRVKFLVVAIDYFTKWVEAAPLATTTMTNILKFVWTNIVCRFGISGIINPPPRTQNEIRKVKRPVGGRIVKCAMGIRHGSKSRELTALREAKYKHQMEQYYNQKVRHRHLKVEDYVLRKNESSRQEGQKKLDPNWEGPYQVLEAKHPGTYIFADMHGKPIPRTWHASNLRKFYF</sequence>
<dbReference type="InterPro" id="IPR002156">
    <property type="entry name" value="RNaseH_domain"/>
</dbReference>
<feature type="domain" description="Integrase zinc-binding" evidence="2">
    <location>
        <begin position="125"/>
        <end position="174"/>
    </location>
</feature>